<dbReference type="KEGG" id="aeh:Mlg_2832"/>
<proteinExistence type="predicted"/>
<dbReference type="OrthoDB" id="264572at2"/>
<dbReference type="RefSeq" id="WP_011630565.1">
    <property type="nucleotide sequence ID" value="NC_008340.1"/>
</dbReference>
<reference evidence="3" key="1">
    <citation type="submission" date="2006-08" db="EMBL/GenBank/DDBJ databases">
        <title>Complete sequence of Alkalilimnicola ehrilichei MLHE-1.</title>
        <authorList>
            <person name="Copeland A."/>
            <person name="Lucas S."/>
            <person name="Lapidus A."/>
            <person name="Barry K."/>
            <person name="Detter J.C."/>
            <person name="Glavina del Rio T."/>
            <person name="Hammon N."/>
            <person name="Israni S."/>
            <person name="Dalin E."/>
            <person name="Tice H."/>
            <person name="Pitluck S."/>
            <person name="Sims D."/>
            <person name="Brettin T."/>
            <person name="Bruce D."/>
            <person name="Han C."/>
            <person name="Tapia R."/>
            <person name="Gilna P."/>
            <person name="Schmutz J."/>
            <person name="Larimer F."/>
            <person name="Land M."/>
            <person name="Hauser L."/>
            <person name="Kyrpides N."/>
            <person name="Mikhailova N."/>
            <person name="Oremland R.S."/>
            <person name="Hoeft S.E."/>
            <person name="Switzer-Blum J."/>
            <person name="Kulp T."/>
            <person name="King G."/>
            <person name="Tabita R."/>
            <person name="Witte B."/>
            <person name="Santini J.M."/>
            <person name="Basu P."/>
            <person name="Hollibaugh J.T."/>
            <person name="Xie G."/>
            <person name="Stolz J.F."/>
            <person name="Richardson P."/>
        </authorList>
    </citation>
    <scope>NUCLEOTIDE SEQUENCE [LARGE SCALE GENOMIC DNA]</scope>
    <source>
        <strain evidence="3">ATCC BAA-1101 / DSM 17681 / MLHE-1</strain>
    </source>
</reference>
<name>Q0A4R5_ALKEH</name>
<dbReference type="AlphaFoldDB" id="Q0A4R5"/>
<dbReference type="eggNOG" id="COG1073">
    <property type="taxonomic scope" value="Bacteria"/>
</dbReference>
<dbReference type="HOGENOM" id="CLU_114499_0_0_6"/>
<dbReference type="InterPro" id="IPR029058">
    <property type="entry name" value="AB_hydrolase_fold"/>
</dbReference>
<dbReference type="EMBL" id="CP000453">
    <property type="protein sequence ID" value="ABI58172.1"/>
    <property type="molecule type" value="Genomic_DNA"/>
</dbReference>
<dbReference type="Pfam" id="PF12697">
    <property type="entry name" value="Abhydrolase_6"/>
    <property type="match status" value="1"/>
</dbReference>
<feature type="domain" description="AB hydrolase-1" evidence="1">
    <location>
        <begin position="8"/>
        <end position="105"/>
    </location>
</feature>
<dbReference type="SUPFAM" id="SSF53474">
    <property type="entry name" value="alpha/beta-Hydrolases"/>
    <property type="match status" value="1"/>
</dbReference>
<dbReference type="InterPro" id="IPR000073">
    <property type="entry name" value="AB_hydrolase_1"/>
</dbReference>
<keyword evidence="3" id="KW-1185">Reference proteome</keyword>
<evidence type="ECO:0000259" key="1">
    <source>
        <dbReference type="Pfam" id="PF12697"/>
    </source>
</evidence>
<accession>Q0A4R5</accession>
<protein>
    <recommendedName>
        <fullName evidence="1">AB hydrolase-1 domain-containing protein</fullName>
    </recommendedName>
</protein>
<dbReference type="Gene3D" id="3.40.50.1820">
    <property type="entry name" value="alpha/beta hydrolase"/>
    <property type="match status" value="1"/>
</dbReference>
<sequence>MASSPPTVFFAHGKESGPWGRKITALAEVARAAGFQVESPDYSHTHDPDERVRQLLALAPQARSRPLVLVGSSMGGYVSAVAAATIPVDGLFLLAPALYLPGYPAQPHCQARQMTVVHGWNDDIVPVDNGIRLAREHRARLHVLNAGHDLNETIPWLCACFDRFLGEVQAR</sequence>
<dbReference type="Proteomes" id="UP000001962">
    <property type="component" value="Chromosome"/>
</dbReference>
<evidence type="ECO:0000313" key="2">
    <source>
        <dbReference type="EMBL" id="ABI58172.1"/>
    </source>
</evidence>
<gene>
    <name evidence="2" type="ordered locus">Mlg_2832</name>
</gene>
<organism evidence="2 3">
    <name type="scientific">Alkalilimnicola ehrlichii (strain ATCC BAA-1101 / DSM 17681 / MLHE-1)</name>
    <dbReference type="NCBI Taxonomy" id="187272"/>
    <lineage>
        <taxon>Bacteria</taxon>
        <taxon>Pseudomonadati</taxon>
        <taxon>Pseudomonadota</taxon>
        <taxon>Gammaproteobacteria</taxon>
        <taxon>Chromatiales</taxon>
        <taxon>Ectothiorhodospiraceae</taxon>
        <taxon>Alkalilimnicola</taxon>
    </lineage>
</organism>
<evidence type="ECO:0000313" key="3">
    <source>
        <dbReference type="Proteomes" id="UP000001962"/>
    </source>
</evidence>